<dbReference type="SUPFAM" id="SSF54786">
    <property type="entry name" value="YcfA/nrd intein domain"/>
    <property type="match status" value="1"/>
</dbReference>
<dbReference type="EMBL" id="VTDZ01000138">
    <property type="protein sequence ID" value="TYS05989.1"/>
    <property type="molecule type" value="Genomic_DNA"/>
</dbReference>
<evidence type="ECO:0000313" key="5">
    <source>
        <dbReference type="Proteomes" id="UP000229974"/>
    </source>
</evidence>
<evidence type="ECO:0000313" key="2">
    <source>
        <dbReference type="EMBL" id="PJD87169.1"/>
    </source>
</evidence>
<evidence type="ECO:0000313" key="3">
    <source>
        <dbReference type="EMBL" id="PXB37472.1"/>
    </source>
</evidence>
<dbReference type="InterPro" id="IPR038612">
    <property type="entry name" value="YkfF-like_sf"/>
</dbReference>
<name>A0A2J0Q2H6_9ENTR</name>
<dbReference type="AlphaFoldDB" id="A0A2J0Q2H6"/>
<dbReference type="Proteomes" id="UP000246375">
    <property type="component" value="Unassembled WGS sequence"/>
</dbReference>
<gene>
    <name evidence="2" type="ORF">B9Q30_06835</name>
    <name evidence="3" type="ORF">DL189_18575</name>
    <name evidence="4" type="ORF">FZC81_22390</name>
</gene>
<evidence type="ECO:0000313" key="6">
    <source>
        <dbReference type="Proteomes" id="UP000246375"/>
    </source>
</evidence>
<dbReference type="RefSeq" id="WP_032610472.1">
    <property type="nucleotide sequence ID" value="NZ_CBDITZ010000006.1"/>
</dbReference>
<sequence>MSGFFSNESPLSLAQARAVAAGYQNVFIENLQPAGHFQIAIRNHRDHDRQLIWRNWNYEPDAYDALNSHLQSHGLKAS</sequence>
<dbReference type="InterPro" id="IPR009253">
    <property type="entry name" value="DUF905"/>
</dbReference>
<reference evidence="3 6" key="2">
    <citation type="submission" date="2018-05" db="EMBL/GenBank/DDBJ databases">
        <title>Evaluation of testing and processing parameters for the GenePOC Carba assay.</title>
        <authorList>
            <person name="Walsh T.R."/>
        </authorList>
    </citation>
    <scope>NUCLEOTIDE SEQUENCE [LARGE SCALE GENOMIC DNA]</scope>
    <source>
        <strain evidence="3 6">PECIMP</strain>
    </source>
</reference>
<dbReference type="Pfam" id="PF06006">
    <property type="entry name" value="DUF905"/>
    <property type="match status" value="1"/>
</dbReference>
<proteinExistence type="inferred from homology"/>
<evidence type="ECO:0000313" key="7">
    <source>
        <dbReference type="Proteomes" id="UP000322612"/>
    </source>
</evidence>
<dbReference type="EMBL" id="NEEW01000004">
    <property type="protein sequence ID" value="PJD87169.1"/>
    <property type="molecule type" value="Genomic_DNA"/>
</dbReference>
<accession>A0A2J0Q2H6</accession>
<evidence type="ECO:0000256" key="1">
    <source>
        <dbReference type="ARBA" id="ARBA00007059"/>
    </source>
</evidence>
<comment type="similarity">
    <text evidence="1">Belongs to the UPF0401 family.</text>
</comment>
<dbReference type="Gene3D" id="3.30.160.130">
    <property type="entry name" value="ykff protein like domains"/>
    <property type="match status" value="1"/>
</dbReference>
<dbReference type="OrthoDB" id="6624905at2"/>
<reference evidence="2 5" key="1">
    <citation type="journal article" date="2017" name="J. Antimicrob. Chemother.">
        <title>Characterization of the population structure, drug resistance mechanisms and plasmids of the community-associated Enterobacter cloacae complex in China.</title>
        <authorList>
            <person name="Zhou K."/>
            <person name="Yu W."/>
            <person name="Cao X."/>
            <person name="Shen P."/>
            <person name="Lu H."/>
            <person name="Luo Q."/>
            <person name="Rossen J.W.A."/>
            <person name="Xiao Y."/>
        </authorList>
    </citation>
    <scope>NUCLEOTIDE SEQUENCE [LARGE SCALE GENOMIC DNA]</scope>
    <source>
        <strain evidence="2 5">ECC904</strain>
    </source>
</reference>
<reference evidence="4 7" key="3">
    <citation type="submission" date="2019-08" db="EMBL/GenBank/DDBJ databases">
        <title>Whole genome sequence analysis of bacterial isolates in patients.</title>
        <authorList>
            <person name="Jeong K.C."/>
        </authorList>
    </citation>
    <scope>NUCLEOTIDE SEQUENCE [LARGE SCALE GENOMIC DNA]</scope>
    <source>
        <strain evidence="4 7">KCJ3K342</strain>
    </source>
</reference>
<dbReference type="EMBL" id="QHMI01000017">
    <property type="protein sequence ID" value="PXB37472.1"/>
    <property type="molecule type" value="Genomic_DNA"/>
</dbReference>
<comment type="caution">
    <text evidence="2">The sequence shown here is derived from an EMBL/GenBank/DDBJ whole genome shotgun (WGS) entry which is preliminary data.</text>
</comment>
<dbReference type="Proteomes" id="UP000229974">
    <property type="component" value="Unassembled WGS sequence"/>
</dbReference>
<protein>
    <submittedName>
        <fullName evidence="3">DUF905 domain-containing protein</fullName>
    </submittedName>
</protein>
<dbReference type="Proteomes" id="UP000322612">
    <property type="component" value="Unassembled WGS sequence"/>
</dbReference>
<organism evidence="2 5">
    <name type="scientific">Enterobacter hormaechei</name>
    <dbReference type="NCBI Taxonomy" id="158836"/>
    <lineage>
        <taxon>Bacteria</taxon>
        <taxon>Pseudomonadati</taxon>
        <taxon>Pseudomonadota</taxon>
        <taxon>Gammaproteobacteria</taxon>
        <taxon>Enterobacterales</taxon>
        <taxon>Enterobacteriaceae</taxon>
        <taxon>Enterobacter</taxon>
        <taxon>Enterobacter cloacae complex</taxon>
    </lineage>
</organism>
<evidence type="ECO:0000313" key="4">
    <source>
        <dbReference type="EMBL" id="TYS05989.1"/>
    </source>
</evidence>